<gene>
    <name evidence="1" type="ORF">NEPTK9_000594</name>
</gene>
<accession>A0ABS0AY81</accession>
<evidence type="ECO:0000313" key="1">
    <source>
        <dbReference type="EMBL" id="MBF5059089.1"/>
    </source>
</evidence>
<reference evidence="1 2" key="1">
    <citation type="submission" date="2020-01" db="EMBL/GenBank/DDBJ databases">
        <title>Draft genome sequence of Cand. Neptunochlamydia vexilliferae K9.</title>
        <authorList>
            <person name="Schulz F."/>
            <person name="Koestlbacher S."/>
            <person name="Wascher F."/>
            <person name="Pizzetti I."/>
            <person name="Horn M."/>
        </authorList>
    </citation>
    <scope>NUCLEOTIDE SEQUENCE [LARGE SCALE GENOMIC DNA]</scope>
    <source>
        <strain evidence="1 2">K9</strain>
    </source>
</reference>
<comment type="caution">
    <text evidence="1">The sequence shown here is derived from an EMBL/GenBank/DDBJ whole genome shotgun (WGS) entry which is preliminary data.</text>
</comment>
<evidence type="ECO:0000313" key="2">
    <source>
        <dbReference type="Proteomes" id="UP001194714"/>
    </source>
</evidence>
<sequence length="73" mass="8083">MIFGSKFCTGLKFPIPVASHRVFRKFSLRDGCAFDTPCAKHPLLASYGEKCKFFLTLKEKTSIVGGGNPRNTL</sequence>
<protein>
    <submittedName>
        <fullName evidence="1">Uncharacterized protein</fullName>
    </submittedName>
</protein>
<dbReference type="Proteomes" id="UP001194714">
    <property type="component" value="Unassembled WGS sequence"/>
</dbReference>
<keyword evidence="2" id="KW-1185">Reference proteome</keyword>
<proteinExistence type="predicted"/>
<organism evidence="1 2">
    <name type="scientific">Candidatus Neptunichlamydia vexilliferae</name>
    <dbReference type="NCBI Taxonomy" id="1651774"/>
    <lineage>
        <taxon>Bacteria</taxon>
        <taxon>Pseudomonadati</taxon>
        <taxon>Chlamydiota</taxon>
        <taxon>Chlamydiia</taxon>
        <taxon>Parachlamydiales</taxon>
        <taxon>Simkaniaceae</taxon>
        <taxon>Candidatus Neptunichlamydia</taxon>
    </lineage>
</organism>
<dbReference type="EMBL" id="JAAEJV010000011">
    <property type="protein sequence ID" value="MBF5059089.1"/>
    <property type="molecule type" value="Genomic_DNA"/>
</dbReference>
<name>A0ABS0AY81_9BACT</name>